<keyword evidence="8" id="KW-0862">Zinc</keyword>
<dbReference type="Pfam" id="PF17921">
    <property type="entry name" value="Integrase_H2C2"/>
    <property type="match status" value="1"/>
</dbReference>
<keyword evidence="2" id="KW-0808">Transferase</keyword>
<evidence type="ECO:0000256" key="3">
    <source>
        <dbReference type="ARBA" id="ARBA00022695"/>
    </source>
</evidence>
<dbReference type="GO" id="GO:0003964">
    <property type="term" value="F:RNA-directed DNA polymerase activity"/>
    <property type="evidence" value="ECO:0007669"/>
    <property type="project" value="UniProtKB-KW"/>
</dbReference>
<dbReference type="Gene3D" id="3.30.70.270">
    <property type="match status" value="1"/>
</dbReference>
<keyword evidence="6" id="KW-0378">Hydrolase</keyword>
<dbReference type="EC" id="2.7.7.49" evidence="1"/>
<reference evidence="11" key="2">
    <citation type="submission" date="2022-01" db="EMBL/GenBank/DDBJ databases">
        <authorList>
            <person name="Yamashiro T."/>
            <person name="Shiraishi A."/>
            <person name="Satake H."/>
            <person name="Nakayama K."/>
        </authorList>
    </citation>
    <scope>NUCLEOTIDE SEQUENCE</scope>
</reference>
<evidence type="ECO:0000256" key="4">
    <source>
        <dbReference type="ARBA" id="ARBA00022722"/>
    </source>
</evidence>
<dbReference type="Pfam" id="PF17917">
    <property type="entry name" value="RT_RNaseH"/>
    <property type="match status" value="1"/>
</dbReference>
<dbReference type="InterPro" id="IPR001878">
    <property type="entry name" value="Znf_CCHC"/>
</dbReference>
<feature type="domain" description="CCHC-type" evidence="10">
    <location>
        <begin position="274"/>
        <end position="288"/>
    </location>
</feature>
<dbReference type="Pfam" id="PF08284">
    <property type="entry name" value="RVP_2"/>
    <property type="match status" value="1"/>
</dbReference>
<keyword evidence="5" id="KW-0255">Endonuclease</keyword>
<feature type="compositionally biased region" description="Low complexity" evidence="9">
    <location>
        <begin position="806"/>
        <end position="816"/>
    </location>
</feature>
<proteinExistence type="predicted"/>
<dbReference type="PANTHER" id="PTHR37984:SF5">
    <property type="entry name" value="PROTEIN NYNRIN-LIKE"/>
    <property type="match status" value="1"/>
</dbReference>
<evidence type="ECO:0000256" key="7">
    <source>
        <dbReference type="ARBA" id="ARBA00022918"/>
    </source>
</evidence>
<dbReference type="SUPFAM" id="SSF56672">
    <property type="entry name" value="DNA/RNA polymerases"/>
    <property type="match status" value="1"/>
</dbReference>
<dbReference type="Gene3D" id="2.40.70.10">
    <property type="entry name" value="Acid Proteases"/>
    <property type="match status" value="1"/>
</dbReference>
<feature type="compositionally biased region" description="Basic and acidic residues" evidence="9">
    <location>
        <begin position="248"/>
        <end position="257"/>
    </location>
</feature>
<dbReference type="SUPFAM" id="SSF50630">
    <property type="entry name" value="Acid proteases"/>
    <property type="match status" value="1"/>
</dbReference>
<reference evidence="11" key="1">
    <citation type="journal article" date="2022" name="Int. J. Mol. Sci.">
        <title>Draft Genome of Tanacetum Coccineum: Genomic Comparison of Closely Related Tanacetum-Family Plants.</title>
        <authorList>
            <person name="Yamashiro T."/>
            <person name="Shiraishi A."/>
            <person name="Nakayama K."/>
            <person name="Satake H."/>
        </authorList>
    </citation>
    <scope>NUCLEOTIDE SEQUENCE</scope>
</reference>
<dbReference type="InterPro" id="IPR021109">
    <property type="entry name" value="Peptidase_aspartic_dom_sf"/>
</dbReference>
<comment type="caution">
    <text evidence="11">The sequence shown here is derived from an EMBL/GenBank/DDBJ whole genome shotgun (WGS) entry which is preliminary data.</text>
</comment>
<dbReference type="Gene3D" id="4.10.60.10">
    <property type="entry name" value="Zinc finger, CCHC-type"/>
    <property type="match status" value="1"/>
</dbReference>
<feature type="domain" description="CCHC-type" evidence="10">
    <location>
        <begin position="310"/>
        <end position="325"/>
    </location>
</feature>
<dbReference type="InterPro" id="IPR041588">
    <property type="entry name" value="Integrase_H2C2"/>
</dbReference>
<feature type="region of interest" description="Disordered" evidence="9">
    <location>
        <begin position="775"/>
        <end position="816"/>
    </location>
</feature>
<accession>A0ABQ4Z1C1</accession>
<dbReference type="Pfam" id="PF00098">
    <property type="entry name" value="zf-CCHC"/>
    <property type="match status" value="1"/>
</dbReference>
<dbReference type="PANTHER" id="PTHR37984">
    <property type="entry name" value="PROTEIN CBG26694"/>
    <property type="match status" value="1"/>
</dbReference>
<keyword evidence="8" id="KW-0863">Zinc-finger</keyword>
<evidence type="ECO:0000256" key="2">
    <source>
        <dbReference type="ARBA" id="ARBA00022679"/>
    </source>
</evidence>
<evidence type="ECO:0000256" key="8">
    <source>
        <dbReference type="PROSITE-ProRule" id="PRU00047"/>
    </source>
</evidence>
<dbReference type="PROSITE" id="PS50158">
    <property type="entry name" value="ZF_CCHC"/>
    <property type="match status" value="2"/>
</dbReference>
<keyword evidence="4" id="KW-0540">Nuclease</keyword>
<dbReference type="Proteomes" id="UP001151760">
    <property type="component" value="Unassembled WGS sequence"/>
</dbReference>
<keyword evidence="7 11" id="KW-0695">RNA-directed DNA polymerase</keyword>
<dbReference type="InterPro" id="IPR012337">
    <property type="entry name" value="RNaseH-like_sf"/>
</dbReference>
<gene>
    <name evidence="11" type="ORF">Tco_0749229</name>
</gene>
<keyword evidence="12" id="KW-1185">Reference proteome</keyword>
<dbReference type="Gene3D" id="1.10.340.70">
    <property type="match status" value="1"/>
</dbReference>
<evidence type="ECO:0000313" key="11">
    <source>
        <dbReference type="EMBL" id="GJS82688.1"/>
    </source>
</evidence>
<keyword evidence="8" id="KW-0479">Metal-binding</keyword>
<organism evidence="11 12">
    <name type="scientific">Tanacetum coccineum</name>
    <dbReference type="NCBI Taxonomy" id="301880"/>
    <lineage>
        <taxon>Eukaryota</taxon>
        <taxon>Viridiplantae</taxon>
        <taxon>Streptophyta</taxon>
        <taxon>Embryophyta</taxon>
        <taxon>Tracheophyta</taxon>
        <taxon>Spermatophyta</taxon>
        <taxon>Magnoliopsida</taxon>
        <taxon>eudicotyledons</taxon>
        <taxon>Gunneridae</taxon>
        <taxon>Pentapetalae</taxon>
        <taxon>asterids</taxon>
        <taxon>campanulids</taxon>
        <taxon>Asterales</taxon>
        <taxon>Asteraceae</taxon>
        <taxon>Asteroideae</taxon>
        <taxon>Anthemideae</taxon>
        <taxon>Anthemidinae</taxon>
        <taxon>Tanacetum</taxon>
    </lineage>
</organism>
<evidence type="ECO:0000256" key="5">
    <source>
        <dbReference type="ARBA" id="ARBA00022759"/>
    </source>
</evidence>
<evidence type="ECO:0000313" key="12">
    <source>
        <dbReference type="Proteomes" id="UP001151760"/>
    </source>
</evidence>
<sequence length="816" mass="92337">MTPEEIEEHINQRVAEALAAYEANRVTELADESQSQNRDDDDNENVKGNENGNSGGNGDGNDGGNGNRNGGGNGNGNPNRNDRSVMPVARECTYHDFVKCQPLNFKGTEGVVELTRWFEKIETVFHIRNCPERYQVKYATCTLLNSALTWWNAHKRKIGANVAFSMSWRELMKLMTKRFQELTIMCTKMVPEEEDRFEKFIGGLPDNIQGNVIAVEPIRLQDVVCIANKLTDQKLKGYAVKNAKNKRRLDNNHKDNRVQQPPYKRQNVGPCTVKCGKCNKVGHMARDCMNVVAATTTQRALVVNQRVPTCFECGRQGHYRNKCPKLKNQTCGNKAGKKTNEARGKAYVLGGGEANPDSNVITSTFLLNNHYASMLFDSGADRSFVSSTFSALLSVIPSTLDVSYAVELADGRISETNTMLRGYTLGLLGHPFNIDLMPVELGSFDIIIGMDWLANHHVVIVCDEKIVRILYGDEVLIVQAPSELQELSTQLQELSDKGFIGLIKDWASPKTSMEIRQFLGLAGYYRRFIEGSENFMVYCDASHKGLGAVLIQREKVIAYASRQLKIHKKNYTTHDLELGVVVFALKMWRHYLHGTKILNAQAEVRKEENYVTKNLCRMIKKLEPSAEGTLCLRNRSWIPCYGDSRALIMHESHKSKYLIHPESNKMYQDLKNLYWWPNMKTEIATYVSTQLDMSTANHLQTGGQSERTIQNLEDMLRACVNDFGRSWDRHLPLVEFRTTIVIKRVSKLHYSKNFTVVSVDHFSVGLRLEMLGNGYSRKGQKESQKQQSQARDGKDKFKSKPKSVKVKSQPSEENTT</sequence>
<feature type="compositionally biased region" description="Gly residues" evidence="9">
    <location>
        <begin position="53"/>
        <end position="75"/>
    </location>
</feature>
<protein>
    <recommendedName>
        <fullName evidence="1">RNA-directed DNA polymerase</fullName>
        <ecNumber evidence="1">2.7.7.49</ecNumber>
    </recommendedName>
</protein>
<dbReference type="EMBL" id="BQNB010010844">
    <property type="protein sequence ID" value="GJS82688.1"/>
    <property type="molecule type" value="Genomic_DNA"/>
</dbReference>
<dbReference type="SUPFAM" id="SSF57756">
    <property type="entry name" value="Retrovirus zinc finger-like domains"/>
    <property type="match status" value="1"/>
</dbReference>
<evidence type="ECO:0000256" key="9">
    <source>
        <dbReference type="SAM" id="MobiDB-lite"/>
    </source>
</evidence>
<dbReference type="InterPro" id="IPR050951">
    <property type="entry name" value="Retrovirus_Pol_polyprotein"/>
</dbReference>
<dbReference type="SMART" id="SM00343">
    <property type="entry name" value="ZnF_C2HC"/>
    <property type="match status" value="2"/>
</dbReference>
<keyword evidence="3" id="KW-0548">Nucleotidyltransferase</keyword>
<dbReference type="InterPro" id="IPR041373">
    <property type="entry name" value="RT_RNaseH"/>
</dbReference>
<dbReference type="InterPro" id="IPR043502">
    <property type="entry name" value="DNA/RNA_pol_sf"/>
</dbReference>
<name>A0ABQ4Z1C1_9ASTR</name>
<feature type="region of interest" description="Disordered" evidence="9">
    <location>
        <begin position="25"/>
        <end position="84"/>
    </location>
</feature>
<evidence type="ECO:0000256" key="6">
    <source>
        <dbReference type="ARBA" id="ARBA00022801"/>
    </source>
</evidence>
<evidence type="ECO:0000256" key="1">
    <source>
        <dbReference type="ARBA" id="ARBA00012493"/>
    </source>
</evidence>
<evidence type="ECO:0000259" key="10">
    <source>
        <dbReference type="PROSITE" id="PS50158"/>
    </source>
</evidence>
<dbReference type="InterPro" id="IPR043128">
    <property type="entry name" value="Rev_trsase/Diguanyl_cyclase"/>
</dbReference>
<feature type="region of interest" description="Disordered" evidence="9">
    <location>
        <begin position="243"/>
        <end position="263"/>
    </location>
</feature>
<dbReference type="CDD" id="cd00303">
    <property type="entry name" value="retropepsin_like"/>
    <property type="match status" value="1"/>
</dbReference>
<dbReference type="InterPro" id="IPR036875">
    <property type="entry name" value="Znf_CCHC_sf"/>
</dbReference>
<dbReference type="SUPFAM" id="SSF53098">
    <property type="entry name" value="Ribonuclease H-like"/>
    <property type="match status" value="1"/>
</dbReference>